<dbReference type="InterPro" id="IPR024478">
    <property type="entry name" value="HlyB_4HB_MCP"/>
</dbReference>
<evidence type="ECO:0000313" key="7">
    <source>
        <dbReference type="Proteomes" id="UP000046122"/>
    </source>
</evidence>
<evidence type="ECO:0000259" key="5">
    <source>
        <dbReference type="PROSITE" id="PS50887"/>
    </source>
</evidence>
<sequence length="862" mass="95070">MKWFRDVSVGSKLSLGFGLALLCTVTVGVFGVAQLRSLNKVTSEITGIWLPQVQIVGEMKRNLAEHRLFASLRVRNTDAHQTADIDKEMARESEEMLRDRRAYRRSAGSPAEQELFDQFVNLWTAYQDSLSSIIPLLDTAARTKAANEFEAVSLPTVAAAAQRLDGLLALTDQRSTAAAAMADRTYAFAQRLTWAAIVFAAVCLGVLVAWIRHNVSRPILEVSAAMHRLTQGDRASTLVALKSDRRDEIGLLFSAFAGYRASLERSEALAREAESERQHLVAAAANMPVGLCMFDAERRLIFCNQTYADLYHLPASMTRPGSHWADLMRFRIAAGLYVGHDPEKYLEELSATIDRGKRVVSLVELRDGRTIDLIHQPLPGGGWLATHHDVTDLRRSEARISHMARHDGLTELPNRILFRERAEEALAEMARTDCKVAFLCLDLDHFKTVNDTLGHPVGDVLLQEVAARLRQVVREDDTVARLGGDEFVIIQKGSDQPIEATALAQCVIHALSAPYIVDGHGVTVSASVGISIAPDDGTNADQLLKNGDMALYRAKAEGRRTYRFFEPEMDARMQARRFLELDLRDALGRQQFEIYYQPLLNLENGEVSCFEALLRWHHPVRGIVSPSEFIPLAEEIGLIVPIGEWVIKQACLDAANWPEGIRVAVNLSPTQFRNARLLSTIVAALDASGLPASRLELEITETVLLANTEATLAMLKQIHLLGVHIAMDDFGTGYSSLSYLRSFPFDKIKIDQSFIKDAGGVDSSVAIIRAVTSLGSSLGMETTAEGVETAEQLDRVRREGCTEAQGFLLSRPLPAREIPAMLERARAVVAGEISEPAPEITGERNENLIAGDRRPRSASSRA</sequence>
<keyword evidence="2" id="KW-0472">Membrane</keyword>
<gene>
    <name evidence="6" type="ORF">MPL3365_140230</name>
</gene>
<feature type="transmembrane region" description="Helical" evidence="2">
    <location>
        <begin position="13"/>
        <end position="33"/>
    </location>
</feature>
<dbReference type="CDD" id="cd01948">
    <property type="entry name" value="EAL"/>
    <property type="match status" value="1"/>
</dbReference>
<feature type="domain" description="EAL" evidence="3">
    <location>
        <begin position="576"/>
        <end position="826"/>
    </location>
</feature>
<dbReference type="PROSITE" id="PS50883">
    <property type="entry name" value="EAL"/>
    <property type="match status" value="1"/>
</dbReference>
<dbReference type="Pfam" id="PF00563">
    <property type="entry name" value="EAL"/>
    <property type="match status" value="1"/>
</dbReference>
<dbReference type="SMART" id="SM00304">
    <property type="entry name" value="HAMP"/>
    <property type="match status" value="1"/>
</dbReference>
<evidence type="ECO:0000256" key="1">
    <source>
        <dbReference type="SAM" id="MobiDB-lite"/>
    </source>
</evidence>
<name>A0A090GT49_MESPL</name>
<dbReference type="GO" id="GO:0016020">
    <property type="term" value="C:membrane"/>
    <property type="evidence" value="ECO:0007669"/>
    <property type="project" value="InterPro"/>
</dbReference>
<dbReference type="PROSITE" id="PS50887">
    <property type="entry name" value="GGDEF"/>
    <property type="match status" value="1"/>
</dbReference>
<dbReference type="Gene3D" id="3.20.20.450">
    <property type="entry name" value="EAL domain"/>
    <property type="match status" value="1"/>
</dbReference>
<dbReference type="SUPFAM" id="SSF158472">
    <property type="entry name" value="HAMP domain-like"/>
    <property type="match status" value="1"/>
</dbReference>
<dbReference type="Gene3D" id="6.10.340.10">
    <property type="match status" value="1"/>
</dbReference>
<evidence type="ECO:0000256" key="2">
    <source>
        <dbReference type="SAM" id="Phobius"/>
    </source>
</evidence>
<dbReference type="Gene3D" id="3.30.450.20">
    <property type="entry name" value="PAS domain"/>
    <property type="match status" value="1"/>
</dbReference>
<dbReference type="InterPro" id="IPR003660">
    <property type="entry name" value="HAMP_dom"/>
</dbReference>
<dbReference type="FunFam" id="3.30.70.270:FF:000001">
    <property type="entry name" value="Diguanylate cyclase domain protein"/>
    <property type="match status" value="1"/>
</dbReference>
<dbReference type="InterPro" id="IPR000160">
    <property type="entry name" value="GGDEF_dom"/>
</dbReference>
<evidence type="ECO:0000313" key="6">
    <source>
        <dbReference type="EMBL" id="CDX52118.1"/>
    </source>
</evidence>
<dbReference type="GO" id="GO:0007165">
    <property type="term" value="P:signal transduction"/>
    <property type="evidence" value="ECO:0007669"/>
    <property type="project" value="InterPro"/>
</dbReference>
<dbReference type="Proteomes" id="UP000046122">
    <property type="component" value="Unassembled WGS sequence"/>
</dbReference>
<dbReference type="Pfam" id="PF12860">
    <property type="entry name" value="PAS_7"/>
    <property type="match status" value="1"/>
</dbReference>
<dbReference type="PROSITE" id="PS50885">
    <property type="entry name" value="HAMP"/>
    <property type="match status" value="1"/>
</dbReference>
<dbReference type="Pfam" id="PF00672">
    <property type="entry name" value="HAMP"/>
    <property type="match status" value="1"/>
</dbReference>
<dbReference type="PANTHER" id="PTHR44757">
    <property type="entry name" value="DIGUANYLATE CYCLASE DGCP"/>
    <property type="match status" value="1"/>
</dbReference>
<dbReference type="SUPFAM" id="SSF55785">
    <property type="entry name" value="PYP-like sensor domain (PAS domain)"/>
    <property type="match status" value="1"/>
</dbReference>
<dbReference type="InterPro" id="IPR047347">
    <property type="entry name" value="YvaQ-like_sensor"/>
</dbReference>
<keyword evidence="2" id="KW-1133">Transmembrane helix</keyword>
<dbReference type="InterPro" id="IPR029787">
    <property type="entry name" value="Nucleotide_cyclase"/>
</dbReference>
<dbReference type="NCBIfam" id="TIGR00254">
    <property type="entry name" value="GGDEF"/>
    <property type="match status" value="1"/>
</dbReference>
<feature type="transmembrane region" description="Helical" evidence="2">
    <location>
        <begin position="192"/>
        <end position="211"/>
    </location>
</feature>
<dbReference type="InterPro" id="IPR035919">
    <property type="entry name" value="EAL_sf"/>
</dbReference>
<dbReference type="CDD" id="cd01949">
    <property type="entry name" value="GGDEF"/>
    <property type="match status" value="1"/>
</dbReference>
<proteinExistence type="predicted"/>
<feature type="domain" description="HAMP" evidence="4">
    <location>
        <begin position="213"/>
        <end position="268"/>
    </location>
</feature>
<dbReference type="PANTHER" id="PTHR44757:SF2">
    <property type="entry name" value="BIOFILM ARCHITECTURE MAINTENANCE PROTEIN MBAA"/>
    <property type="match status" value="1"/>
</dbReference>
<dbReference type="InterPro" id="IPR043128">
    <property type="entry name" value="Rev_trsase/Diguanyl_cyclase"/>
</dbReference>
<dbReference type="Pfam" id="PF12729">
    <property type="entry name" value="4HB_MCP_1"/>
    <property type="match status" value="1"/>
</dbReference>
<dbReference type="AlphaFoldDB" id="A0A090GT49"/>
<dbReference type="CDD" id="cd19411">
    <property type="entry name" value="MCP2201-like_sensor"/>
    <property type="match status" value="1"/>
</dbReference>
<reference evidence="6 7" key="1">
    <citation type="submission" date="2014-08" db="EMBL/GenBank/DDBJ databases">
        <authorList>
            <person name="Moulin Lionel"/>
        </authorList>
    </citation>
    <scope>NUCLEOTIDE SEQUENCE [LARGE SCALE GENOMIC DNA]</scope>
</reference>
<organism evidence="6 7">
    <name type="scientific">Mesorhizobium plurifarium</name>
    <dbReference type="NCBI Taxonomy" id="69974"/>
    <lineage>
        <taxon>Bacteria</taxon>
        <taxon>Pseudomonadati</taxon>
        <taxon>Pseudomonadota</taxon>
        <taxon>Alphaproteobacteria</taxon>
        <taxon>Hyphomicrobiales</taxon>
        <taxon>Phyllobacteriaceae</taxon>
        <taxon>Mesorhizobium</taxon>
    </lineage>
</organism>
<dbReference type="SUPFAM" id="SSF55073">
    <property type="entry name" value="Nucleotide cyclase"/>
    <property type="match status" value="1"/>
</dbReference>
<evidence type="ECO:0000259" key="3">
    <source>
        <dbReference type="PROSITE" id="PS50883"/>
    </source>
</evidence>
<evidence type="ECO:0000259" key="4">
    <source>
        <dbReference type="PROSITE" id="PS50885"/>
    </source>
</evidence>
<dbReference type="Pfam" id="PF00990">
    <property type="entry name" value="GGDEF"/>
    <property type="match status" value="1"/>
</dbReference>
<dbReference type="SMART" id="SM00052">
    <property type="entry name" value="EAL"/>
    <property type="match status" value="1"/>
</dbReference>
<feature type="region of interest" description="Disordered" evidence="1">
    <location>
        <begin position="835"/>
        <end position="862"/>
    </location>
</feature>
<dbReference type="SUPFAM" id="SSF141868">
    <property type="entry name" value="EAL domain-like"/>
    <property type="match status" value="1"/>
</dbReference>
<dbReference type="Gene3D" id="3.30.70.270">
    <property type="match status" value="1"/>
</dbReference>
<dbReference type="InterPro" id="IPR035965">
    <property type="entry name" value="PAS-like_dom_sf"/>
</dbReference>
<dbReference type="CDD" id="cd06225">
    <property type="entry name" value="HAMP"/>
    <property type="match status" value="1"/>
</dbReference>
<dbReference type="SMART" id="SM00267">
    <property type="entry name" value="GGDEF"/>
    <property type="match status" value="1"/>
</dbReference>
<accession>A0A090GT49</accession>
<dbReference type="EMBL" id="CCNE01000006">
    <property type="protein sequence ID" value="CDX52118.1"/>
    <property type="molecule type" value="Genomic_DNA"/>
</dbReference>
<feature type="compositionally biased region" description="Basic and acidic residues" evidence="1">
    <location>
        <begin position="841"/>
        <end position="855"/>
    </location>
</feature>
<protein>
    <submittedName>
        <fullName evidence="6">Diguanylate cyclase</fullName>
    </submittedName>
</protein>
<feature type="domain" description="GGDEF" evidence="5">
    <location>
        <begin position="434"/>
        <end position="567"/>
    </location>
</feature>
<keyword evidence="2" id="KW-0812">Transmembrane</keyword>
<dbReference type="InterPro" id="IPR001633">
    <property type="entry name" value="EAL_dom"/>
</dbReference>
<dbReference type="GO" id="GO:0003824">
    <property type="term" value="F:catalytic activity"/>
    <property type="evidence" value="ECO:0007669"/>
    <property type="project" value="UniProtKB-ARBA"/>
</dbReference>
<dbReference type="InterPro" id="IPR052155">
    <property type="entry name" value="Biofilm_reg_signaling"/>
</dbReference>